<dbReference type="EMBL" id="RHFK02000010">
    <property type="protein sequence ID" value="TWW69633.1"/>
    <property type="molecule type" value="Genomic_DNA"/>
</dbReference>
<sequence length="197" mass="21185">MAEVRPPGARQCAPPPGLAPGGGPGPVCHGWPYQGHIAPDNGAPGIIGTRKPLHHDKSVLSLECPVSRVSCVQYVLSPECPVSRVSCLQSVLSLECPVSRVSCVQSVLCPECLVSRVSCLQSVLSPECLVSRVSCVQSVLSPECPVLHSCSSPSQQGRDVFDHTHFRRTDHTHFTRIDHTHLKRTNPSSSQAFTPQL</sequence>
<evidence type="ECO:0000313" key="1">
    <source>
        <dbReference type="EMBL" id="TWW69633.1"/>
    </source>
</evidence>
<name>A0A5C6NQX1_9TELE</name>
<reference evidence="1 2" key="1">
    <citation type="submission" date="2019-04" db="EMBL/GenBank/DDBJ databases">
        <title>Chromosome genome assembly for Takifugu flavidus.</title>
        <authorList>
            <person name="Xiao S."/>
        </authorList>
    </citation>
    <scope>NUCLEOTIDE SEQUENCE [LARGE SCALE GENOMIC DNA]</scope>
    <source>
        <strain evidence="1">HTHZ2018</strain>
        <tissue evidence="1">Muscle</tissue>
    </source>
</reference>
<evidence type="ECO:0000313" key="2">
    <source>
        <dbReference type="Proteomes" id="UP000324091"/>
    </source>
</evidence>
<accession>A0A5C6NQX1</accession>
<organism evidence="1 2">
    <name type="scientific">Takifugu flavidus</name>
    <name type="common">sansaifugu</name>
    <dbReference type="NCBI Taxonomy" id="433684"/>
    <lineage>
        <taxon>Eukaryota</taxon>
        <taxon>Metazoa</taxon>
        <taxon>Chordata</taxon>
        <taxon>Craniata</taxon>
        <taxon>Vertebrata</taxon>
        <taxon>Euteleostomi</taxon>
        <taxon>Actinopterygii</taxon>
        <taxon>Neopterygii</taxon>
        <taxon>Teleostei</taxon>
        <taxon>Neoteleostei</taxon>
        <taxon>Acanthomorphata</taxon>
        <taxon>Eupercaria</taxon>
        <taxon>Tetraodontiformes</taxon>
        <taxon>Tetradontoidea</taxon>
        <taxon>Tetraodontidae</taxon>
        <taxon>Takifugu</taxon>
    </lineage>
</organism>
<keyword evidence="2" id="KW-1185">Reference proteome</keyword>
<dbReference type="AlphaFoldDB" id="A0A5C6NQX1"/>
<gene>
    <name evidence="1" type="ORF">D4764_18G0004390</name>
</gene>
<proteinExistence type="predicted"/>
<comment type="caution">
    <text evidence="1">The sequence shown here is derived from an EMBL/GenBank/DDBJ whole genome shotgun (WGS) entry which is preliminary data.</text>
</comment>
<dbReference type="Proteomes" id="UP000324091">
    <property type="component" value="Chromosome 18"/>
</dbReference>
<protein>
    <submittedName>
        <fullName evidence="1">Uncharacterized protein</fullName>
    </submittedName>
</protein>